<dbReference type="OMA" id="ACRRPMT"/>
<feature type="compositionally biased region" description="Basic and acidic residues" evidence="1">
    <location>
        <begin position="138"/>
        <end position="157"/>
    </location>
</feature>
<proteinExistence type="predicted"/>
<evidence type="ECO:0000256" key="1">
    <source>
        <dbReference type="SAM" id="MobiDB-lite"/>
    </source>
</evidence>
<reference evidence="2" key="1">
    <citation type="submission" date="2025-08" db="UniProtKB">
        <authorList>
            <consortium name="Ensembl"/>
        </authorList>
    </citation>
    <scope>IDENTIFICATION</scope>
</reference>
<dbReference type="GeneTree" id="ENSGT00960000187176"/>
<dbReference type="Ensembl" id="ENSGMOT00000068178.1">
    <property type="protein sequence ID" value="ENSGMOP00000031567.1"/>
    <property type="gene ID" value="ENSGMOG00000024584.1"/>
</dbReference>
<dbReference type="InterPro" id="IPR038881">
    <property type="entry name" value="Yae1-like"/>
</dbReference>
<dbReference type="AlphaFoldDB" id="A0A8C5FEW5"/>
<keyword evidence="3" id="KW-1185">Reference proteome</keyword>
<evidence type="ECO:0000313" key="2">
    <source>
        <dbReference type="Ensembl" id="ENSGMOP00000031567.1"/>
    </source>
</evidence>
<organism evidence="2 3">
    <name type="scientific">Gadus morhua</name>
    <name type="common">Atlantic cod</name>
    <dbReference type="NCBI Taxonomy" id="8049"/>
    <lineage>
        <taxon>Eukaryota</taxon>
        <taxon>Metazoa</taxon>
        <taxon>Chordata</taxon>
        <taxon>Craniata</taxon>
        <taxon>Vertebrata</taxon>
        <taxon>Euteleostomi</taxon>
        <taxon>Actinopterygii</taxon>
        <taxon>Neopterygii</taxon>
        <taxon>Teleostei</taxon>
        <taxon>Neoteleostei</taxon>
        <taxon>Acanthomorphata</taxon>
        <taxon>Zeiogadaria</taxon>
        <taxon>Gadariae</taxon>
        <taxon>Gadiformes</taxon>
        <taxon>Gadoidei</taxon>
        <taxon>Gadidae</taxon>
        <taxon>Gadus</taxon>
    </lineage>
</organism>
<dbReference type="PANTHER" id="PTHR18829">
    <property type="entry name" value="PROTEIN YAE1 HOMOLOG"/>
    <property type="match status" value="1"/>
</dbReference>
<feature type="region of interest" description="Disordered" evidence="1">
    <location>
        <begin position="270"/>
        <end position="291"/>
    </location>
</feature>
<protein>
    <recommendedName>
        <fullName evidence="4">Essential protein Yae1 N-terminal domain-containing protein</fullName>
    </recommendedName>
</protein>
<sequence length="328" mass="32627">MSWVKSVSVSGDDVFDEDADDISLQNKEWKHNMEKRVKDGYVEGIDLAKAQFLQVGFNLGYREGALKTVALGRLKGIVSAIQCWCQQRPAPLNSTPVSVSGLLQRVVQHEERLMKEMRQALEKPPVTASTVSDSLEDLGVHPGEEEGGRGPGGKDDGSAGGLGGGEGGGGCGGGGCGGEGGEGGGCGQKGGDGGGGCCGGGGCGGEGGEGGGCGQKGGDGGGGGGCCGGGGCGGEGGEGGGCGPKGGDGGGGGGCNKTDCCQKGGEEKMEQEPRLKVSSSSISSFSSSRSFDSRESLLELLRACEDLVDELGLPRELIVQLQSLRSTA</sequence>
<name>A0A8C5FEW5_GADMO</name>
<dbReference type="Proteomes" id="UP000694546">
    <property type="component" value="Chromosome 23"/>
</dbReference>
<feature type="region of interest" description="Disordered" evidence="1">
    <location>
        <begin position="121"/>
        <end position="161"/>
    </location>
</feature>
<dbReference type="PANTHER" id="PTHR18829:SF0">
    <property type="entry name" value="PROTEIN YAE1 HOMOLOG"/>
    <property type="match status" value="1"/>
</dbReference>
<evidence type="ECO:0000313" key="3">
    <source>
        <dbReference type="Proteomes" id="UP000694546"/>
    </source>
</evidence>
<accession>A0A8C5FEW5</accession>
<dbReference type="GO" id="GO:0005737">
    <property type="term" value="C:cytoplasm"/>
    <property type="evidence" value="ECO:0007669"/>
    <property type="project" value="UniProtKB-SubCell"/>
</dbReference>
<reference evidence="2" key="2">
    <citation type="submission" date="2025-09" db="UniProtKB">
        <authorList>
            <consortium name="Ensembl"/>
        </authorList>
    </citation>
    <scope>IDENTIFICATION</scope>
</reference>
<feature type="compositionally biased region" description="Low complexity" evidence="1">
    <location>
        <begin position="278"/>
        <end position="290"/>
    </location>
</feature>
<dbReference type="GO" id="GO:0005634">
    <property type="term" value="C:nucleus"/>
    <property type="evidence" value="ECO:0007669"/>
    <property type="project" value="UniProtKB-SubCell"/>
</dbReference>
<evidence type="ECO:0008006" key="4">
    <source>
        <dbReference type="Google" id="ProtNLM"/>
    </source>
</evidence>